<proteinExistence type="predicted"/>
<evidence type="ECO:0000256" key="1">
    <source>
        <dbReference type="SAM" id="MobiDB-lite"/>
    </source>
</evidence>
<feature type="compositionally biased region" description="Polar residues" evidence="1">
    <location>
        <begin position="478"/>
        <end position="491"/>
    </location>
</feature>
<keyword evidence="3" id="KW-1185">Reference proteome</keyword>
<dbReference type="EMBL" id="LVCJ01000035">
    <property type="protein sequence ID" value="OAL34915.1"/>
    <property type="molecule type" value="Genomic_DNA"/>
</dbReference>
<protein>
    <submittedName>
        <fullName evidence="2">Uncharacterized protein</fullName>
    </submittedName>
</protein>
<dbReference type="AlphaFoldDB" id="A0A178D1B0"/>
<feature type="region of interest" description="Disordered" evidence="1">
    <location>
        <begin position="356"/>
        <end position="375"/>
    </location>
</feature>
<gene>
    <name evidence="2" type="ORF">AYO20_05876</name>
</gene>
<organism evidence="2 3">
    <name type="scientific">Fonsecaea nubica</name>
    <dbReference type="NCBI Taxonomy" id="856822"/>
    <lineage>
        <taxon>Eukaryota</taxon>
        <taxon>Fungi</taxon>
        <taxon>Dikarya</taxon>
        <taxon>Ascomycota</taxon>
        <taxon>Pezizomycotina</taxon>
        <taxon>Eurotiomycetes</taxon>
        <taxon>Chaetothyriomycetidae</taxon>
        <taxon>Chaetothyriales</taxon>
        <taxon>Herpotrichiellaceae</taxon>
        <taxon>Fonsecaea</taxon>
    </lineage>
</organism>
<feature type="region of interest" description="Disordered" evidence="1">
    <location>
        <begin position="456"/>
        <end position="499"/>
    </location>
</feature>
<accession>A0A178D1B0</accession>
<evidence type="ECO:0000313" key="3">
    <source>
        <dbReference type="Proteomes" id="UP000185904"/>
    </source>
</evidence>
<dbReference type="Proteomes" id="UP000185904">
    <property type="component" value="Unassembled WGS sequence"/>
</dbReference>
<dbReference type="OrthoDB" id="4156953at2759"/>
<evidence type="ECO:0000313" key="2">
    <source>
        <dbReference type="EMBL" id="OAL34915.1"/>
    </source>
</evidence>
<sequence length="499" mass="54847">MAVHGSPSLFRSIEGVFVYSEPEDNTMIYARLQVGKPETGKAVSPFCDNGNDVACNRAPSRINGRLSVLDDSIRQHMFDTVQLCLRGNTTDTTGPLGERESDLIPGVITSSVGYKHAIEDIITLTDVKAVSDFKPATCTSETDTRKSRHLDFYFELPTSISCRDGIFRSLPLTGTFTGTTTITQSTALNDLRVEHGSCEVSYWVEVTFRLSGRQIGFLTQHTQIPSLYPHLRAAPARGIPLTHRAKPDILARCRFHKIPDLSLTLSEADMTVRRDPETGKRHISVPLSVARDASENFGIDGRQSLKCSVEAKWEVKTRFSTTPGRPSSAKVRAGEVIYKVTTASTQKSTILFRPLPQYDDDSRRTQNAKKPPAEPYVATSQLDLSVPDTLSQPSLDWMYLSRTYALDLCLTFHGGHGAPKYSLHTNIPLSVAAYGSKADDAAKNQVVVGVSEIASGWESEEEEGEDGHSELLGPLGVSTAQRQQGQRNATRTPPPAYFR</sequence>
<dbReference type="GeneID" id="34589291"/>
<reference evidence="2 3" key="1">
    <citation type="submission" date="2016-03" db="EMBL/GenBank/DDBJ databases">
        <title>The draft genome sequence of Fonsecaea nubica causative agent of cutaneous subcutaneous infection in human host.</title>
        <authorList>
            <person name="Costa F."/>
            <person name="Sybren D.H."/>
            <person name="Raittz R.T."/>
            <person name="Weiss V.A."/>
            <person name="Leao A.C."/>
            <person name="Gomes R."/>
            <person name="De Souza E.M."/>
            <person name="Pedrosa F.O."/>
            <person name="Steffens M.B."/>
            <person name="Bombassaro A."/>
            <person name="Tadra-Sfeir M.Z."/>
            <person name="Moreno L.F."/>
            <person name="Najafzadeh M.J."/>
            <person name="Felipe M.S."/>
            <person name="Teixeira M."/>
            <person name="Sun J."/>
            <person name="Xi L."/>
            <person name="Castro M.A."/>
            <person name="Vicente V.A."/>
        </authorList>
    </citation>
    <scope>NUCLEOTIDE SEQUENCE [LARGE SCALE GENOMIC DNA]</scope>
    <source>
        <strain evidence="2 3">CBS 269.64</strain>
    </source>
</reference>
<comment type="caution">
    <text evidence="2">The sequence shown here is derived from an EMBL/GenBank/DDBJ whole genome shotgun (WGS) entry which is preliminary data.</text>
</comment>
<dbReference type="RefSeq" id="XP_022499927.1">
    <property type="nucleotide sequence ID" value="XM_022644167.1"/>
</dbReference>
<name>A0A178D1B0_9EURO</name>